<accession>A0ABS6A5B9</accession>
<gene>
    <name evidence="5" type="primary">modA</name>
    <name evidence="5" type="ORF">KO508_04670</name>
</gene>
<dbReference type="EMBL" id="JAHKPV010000001">
    <property type="protein sequence ID" value="MBU2873298.1"/>
    <property type="molecule type" value="Genomic_DNA"/>
</dbReference>
<sequence length="259" mass="28860">MFILKRRYRQVIALYLALCLSLAFGSKAYAADVRIAVAANFTDTTRNLIVAFHEATGLEAVASYGSTGKLYAQIDNGAPFDVFLAADTRRPELLEENGQGVASTRFTYARGKLALWSPTPDTFEDPKIWLKSGDFARLAIANPKTAPYGLAAQEVLTKLDLWEPLQDRLVRGDSIAQTFQFVATTNAQSGFVALSQVRAWDSQDGSLWMIPQSYYSPINQQAILLTRSESNRAAHQWIEFLRSDTAKNIIEEFGYETQN</sequence>
<feature type="chain" id="PRO_5045994359" evidence="4">
    <location>
        <begin position="31"/>
        <end position="259"/>
    </location>
</feature>
<evidence type="ECO:0000256" key="3">
    <source>
        <dbReference type="ARBA" id="ARBA00022729"/>
    </source>
</evidence>
<evidence type="ECO:0000313" key="6">
    <source>
        <dbReference type="Proteomes" id="UP000753376"/>
    </source>
</evidence>
<dbReference type="InterPro" id="IPR005950">
    <property type="entry name" value="ModA"/>
</dbReference>
<feature type="signal peptide" evidence="4">
    <location>
        <begin position="1"/>
        <end position="30"/>
    </location>
</feature>
<dbReference type="Pfam" id="PF13531">
    <property type="entry name" value="SBP_bac_11"/>
    <property type="match status" value="1"/>
</dbReference>
<dbReference type="InterPro" id="IPR050682">
    <property type="entry name" value="ModA/WtpA"/>
</dbReference>
<comment type="caution">
    <text evidence="5">The sequence shown here is derived from an EMBL/GenBank/DDBJ whole genome shotgun (WGS) entry which is preliminary data.</text>
</comment>
<dbReference type="InterPro" id="IPR044084">
    <property type="entry name" value="AvModA-like_subst-bd"/>
</dbReference>
<proteinExistence type="inferred from homology"/>
<keyword evidence="2" id="KW-0479">Metal-binding</keyword>
<dbReference type="CDD" id="cd13539">
    <property type="entry name" value="PBP2_AvModA"/>
    <property type="match status" value="1"/>
</dbReference>
<evidence type="ECO:0000256" key="2">
    <source>
        <dbReference type="ARBA" id="ARBA00022723"/>
    </source>
</evidence>
<name>A0ABS6A5B9_9GAMM</name>
<dbReference type="PANTHER" id="PTHR30632:SF14">
    <property type="entry name" value="TUNGSTATE_MOLYBDATE_CHROMATE-BINDING PROTEIN MODA"/>
    <property type="match status" value="1"/>
</dbReference>
<evidence type="ECO:0000256" key="1">
    <source>
        <dbReference type="ARBA" id="ARBA00009175"/>
    </source>
</evidence>
<keyword evidence="3 4" id="KW-0732">Signal</keyword>
<comment type="similarity">
    <text evidence="1">Belongs to the bacterial solute-binding protein ModA family.</text>
</comment>
<dbReference type="Proteomes" id="UP000753376">
    <property type="component" value="Unassembled WGS sequence"/>
</dbReference>
<dbReference type="NCBIfam" id="TIGR01256">
    <property type="entry name" value="modA"/>
    <property type="match status" value="1"/>
</dbReference>
<evidence type="ECO:0000256" key="4">
    <source>
        <dbReference type="SAM" id="SignalP"/>
    </source>
</evidence>
<keyword evidence="6" id="KW-1185">Reference proteome</keyword>
<organism evidence="5 6">
    <name type="scientific">Marinobacter salexigens</name>
    <dbReference type="NCBI Taxonomy" id="1925763"/>
    <lineage>
        <taxon>Bacteria</taxon>
        <taxon>Pseudomonadati</taxon>
        <taxon>Pseudomonadota</taxon>
        <taxon>Gammaproteobacteria</taxon>
        <taxon>Pseudomonadales</taxon>
        <taxon>Marinobacteraceae</taxon>
        <taxon>Marinobacter</taxon>
    </lineage>
</organism>
<dbReference type="PANTHER" id="PTHR30632">
    <property type="entry name" value="MOLYBDATE-BINDING PERIPLASMIC PROTEIN"/>
    <property type="match status" value="1"/>
</dbReference>
<dbReference type="PIRSF" id="PIRSF004846">
    <property type="entry name" value="ModA"/>
    <property type="match status" value="1"/>
</dbReference>
<reference evidence="5 6" key="1">
    <citation type="submission" date="2021-05" db="EMBL/GenBank/DDBJ databases">
        <title>Draft genomes of bacteria isolated from model marine particles.</title>
        <authorList>
            <person name="Datta M.S."/>
            <person name="Schwartzman J.A."/>
            <person name="Enke T.N."/>
            <person name="Saavedra J."/>
            <person name="Cermak N."/>
            <person name="Cordero O.X."/>
        </authorList>
    </citation>
    <scope>NUCLEOTIDE SEQUENCE [LARGE SCALE GENOMIC DNA]</scope>
    <source>
        <strain evidence="5 6">D2M19</strain>
    </source>
</reference>
<evidence type="ECO:0000313" key="5">
    <source>
        <dbReference type="EMBL" id="MBU2873298.1"/>
    </source>
</evidence>
<dbReference type="RefSeq" id="WP_216007131.1">
    <property type="nucleotide sequence ID" value="NZ_JAHKPV010000001.1"/>
</dbReference>
<protein>
    <submittedName>
        <fullName evidence="5">Molybdate ABC transporter substrate-binding protein</fullName>
    </submittedName>
</protein>